<accession>A0ABU6KCK4</accession>
<protein>
    <recommendedName>
        <fullName evidence="3">DUF3919 family protein</fullName>
    </recommendedName>
</protein>
<evidence type="ECO:0000313" key="2">
    <source>
        <dbReference type="Proteomes" id="UP001335737"/>
    </source>
</evidence>
<organism evidence="1 2">
    <name type="scientific">Virgibacillus tibetensis</name>
    <dbReference type="NCBI Taxonomy" id="3042313"/>
    <lineage>
        <taxon>Bacteria</taxon>
        <taxon>Bacillati</taxon>
        <taxon>Bacillota</taxon>
        <taxon>Bacilli</taxon>
        <taxon>Bacillales</taxon>
        <taxon>Bacillaceae</taxon>
        <taxon>Virgibacillus</taxon>
    </lineage>
</organism>
<keyword evidence="2" id="KW-1185">Reference proteome</keyword>
<name>A0ABU6KCK4_9BACI</name>
<sequence>MNKWIIISVAALIICTVSMLYIVRLTSLPAITYFPIDKESSFVTAASSLQLSPPVEDNSNELMWVSESESDKKMYLRQDASILFENGRLKGIRSKWKQDTANIRIQESIKVEGSSLFQVISFHHGEVHHTDKEIRSLHQLSNDFLYVIDSPTTSIESFKSPANDYETEWKTLLDRTTKQDLLYHWYQLFNHFNISSDSYTAVPLTNLYRYNQEALPSLSQDKTAQIMGQLWEGLYKNYIIPIIDSEGKQISYVPIILFDKQNQHLLVLFELNGEKKQLIQRYGNDI</sequence>
<gene>
    <name evidence="1" type="ORF">QGM71_01960</name>
</gene>
<dbReference type="RefSeq" id="WP_327605822.1">
    <property type="nucleotide sequence ID" value="NZ_JARZFX010000001.1"/>
</dbReference>
<proteinExistence type="predicted"/>
<dbReference type="Proteomes" id="UP001335737">
    <property type="component" value="Unassembled WGS sequence"/>
</dbReference>
<evidence type="ECO:0008006" key="3">
    <source>
        <dbReference type="Google" id="ProtNLM"/>
    </source>
</evidence>
<evidence type="ECO:0000313" key="1">
    <source>
        <dbReference type="EMBL" id="MEC5422252.1"/>
    </source>
</evidence>
<comment type="caution">
    <text evidence="1">The sequence shown here is derived from an EMBL/GenBank/DDBJ whole genome shotgun (WGS) entry which is preliminary data.</text>
</comment>
<dbReference type="EMBL" id="JARZFX010000001">
    <property type="protein sequence ID" value="MEC5422252.1"/>
    <property type="molecule type" value="Genomic_DNA"/>
</dbReference>
<reference evidence="1 2" key="1">
    <citation type="journal article" date="2024" name="Int. J. Syst. Evol. Microbiol.">
        <title>Virgibacillus tibetensis sp. nov., isolated from salt lake on the Tibetan Plateau of China.</title>
        <authorList>
            <person name="Phurbu D."/>
            <person name="Liu Z.-X."/>
            <person name="Wang R."/>
            <person name="Zheng Y.-Y."/>
            <person name="Liu H.-C."/>
            <person name="Zhou Y.-G."/>
            <person name="Yu Y.-J."/>
            <person name="Li A.-H."/>
        </authorList>
    </citation>
    <scope>NUCLEOTIDE SEQUENCE [LARGE SCALE GENOMIC DNA]</scope>
    <source>
        <strain evidence="1 2">C22-A2</strain>
    </source>
</reference>